<name>A0ABM1N7B1_NICVS</name>
<dbReference type="Proteomes" id="UP000695000">
    <property type="component" value="Unplaced"/>
</dbReference>
<evidence type="ECO:0000259" key="4">
    <source>
        <dbReference type="PROSITE" id="PS51910"/>
    </source>
</evidence>
<dbReference type="InterPro" id="IPR011583">
    <property type="entry name" value="Chitinase_II/V-like_cat"/>
</dbReference>
<dbReference type="RefSeq" id="XP_017782711.1">
    <property type="nucleotide sequence ID" value="XM_017927222.1"/>
</dbReference>
<dbReference type="Pfam" id="PF00704">
    <property type="entry name" value="Glyco_hydro_18"/>
    <property type="match status" value="1"/>
</dbReference>
<dbReference type="CDD" id="cd02876">
    <property type="entry name" value="GH18_SI-CLP"/>
    <property type="match status" value="1"/>
</dbReference>
<evidence type="ECO:0000313" key="5">
    <source>
        <dbReference type="Proteomes" id="UP000695000"/>
    </source>
</evidence>
<evidence type="ECO:0000256" key="3">
    <source>
        <dbReference type="SAM" id="SignalP"/>
    </source>
</evidence>
<dbReference type="InterPro" id="IPR017853">
    <property type="entry name" value="GH"/>
</dbReference>
<sequence length="381" mass="43530">MRHLNYLVLVVIALGVECTLTPKSPKNKEKEEKHKVRVGPQNYSVFDRNLIVENPTSNEIVANNQAYNKNVEKRFKGLVLGYVTPWNNHGYDVAKWFAKKFTHISPVWLQIKRKSEQKYILTGTHDIDAKWMKEVKAVNPKVKLVPRVLFEGWTGQEFISLLTREAEIAALANTLNYACKKYKLDGFVLEIWSQLAGRVKHDLVVNMINLIGKNMKGAGYEIILVVPPKRGEEYYFTDEHFELLQDSVTAFSLMTYDFSTVGRPGPNAPLNWVKNCVESVSTSPQILTGLNFYGNEYTPSGGGPILGHDYINMLKKQKGRLQYDSRSAENYFEVKESNGKHIVFYPSLYSIQKRLQMAQDLGTGISIWELGQGLDYFYDLL</sequence>
<keyword evidence="5" id="KW-1185">Reference proteome</keyword>
<dbReference type="PANTHER" id="PTHR46066:SF2">
    <property type="entry name" value="CHITINASE DOMAIN-CONTAINING PROTEIN 1"/>
    <property type="match status" value="1"/>
</dbReference>
<dbReference type="PROSITE" id="PS51910">
    <property type="entry name" value="GH18_2"/>
    <property type="match status" value="1"/>
</dbReference>
<keyword evidence="3" id="KW-0732">Signal</keyword>
<reference evidence="6" key="1">
    <citation type="submission" date="2025-08" db="UniProtKB">
        <authorList>
            <consortium name="RefSeq"/>
        </authorList>
    </citation>
    <scope>IDENTIFICATION</scope>
    <source>
        <tissue evidence="6">Whole Larva</tissue>
    </source>
</reference>
<proteinExistence type="inferred from homology"/>
<dbReference type="GeneID" id="108567034"/>
<dbReference type="SMART" id="SM00636">
    <property type="entry name" value="Glyco_18"/>
    <property type="match status" value="1"/>
</dbReference>
<dbReference type="PANTHER" id="PTHR46066">
    <property type="entry name" value="CHITINASE DOMAIN-CONTAINING PROTEIN 1 FAMILY MEMBER"/>
    <property type="match status" value="1"/>
</dbReference>
<evidence type="ECO:0000256" key="1">
    <source>
        <dbReference type="ARBA" id="ARBA00009336"/>
    </source>
</evidence>
<protein>
    <recommendedName>
        <fullName evidence="2">Chitinase domain-containing protein 1</fullName>
    </recommendedName>
</protein>
<organism evidence="5 6">
    <name type="scientific">Nicrophorus vespilloides</name>
    <name type="common">Boreal carrion beetle</name>
    <dbReference type="NCBI Taxonomy" id="110193"/>
    <lineage>
        <taxon>Eukaryota</taxon>
        <taxon>Metazoa</taxon>
        <taxon>Ecdysozoa</taxon>
        <taxon>Arthropoda</taxon>
        <taxon>Hexapoda</taxon>
        <taxon>Insecta</taxon>
        <taxon>Pterygota</taxon>
        <taxon>Neoptera</taxon>
        <taxon>Endopterygota</taxon>
        <taxon>Coleoptera</taxon>
        <taxon>Polyphaga</taxon>
        <taxon>Staphyliniformia</taxon>
        <taxon>Silphidae</taxon>
        <taxon>Nicrophorinae</taxon>
        <taxon>Nicrophorus</taxon>
    </lineage>
</organism>
<dbReference type="InterPro" id="IPR001223">
    <property type="entry name" value="Glyco_hydro18_cat"/>
</dbReference>
<feature type="chain" id="PRO_5047393944" description="Chitinase domain-containing protein 1" evidence="3">
    <location>
        <begin position="19"/>
        <end position="381"/>
    </location>
</feature>
<gene>
    <name evidence="6" type="primary">LOC108567034</name>
</gene>
<feature type="domain" description="GH18" evidence="4">
    <location>
        <begin position="77"/>
        <end position="381"/>
    </location>
</feature>
<accession>A0ABM1N7B1</accession>
<dbReference type="Gene3D" id="3.10.50.10">
    <property type="match status" value="1"/>
</dbReference>
<dbReference type="Gene3D" id="3.20.20.80">
    <property type="entry name" value="Glycosidases"/>
    <property type="match status" value="1"/>
</dbReference>
<dbReference type="SUPFAM" id="SSF51445">
    <property type="entry name" value="(Trans)glycosidases"/>
    <property type="match status" value="1"/>
</dbReference>
<evidence type="ECO:0000313" key="6">
    <source>
        <dbReference type="RefSeq" id="XP_017782711.1"/>
    </source>
</evidence>
<evidence type="ECO:0000256" key="2">
    <source>
        <dbReference type="ARBA" id="ARBA00040976"/>
    </source>
</evidence>
<comment type="similarity">
    <text evidence="1">Belongs to the glycosyl hydrolase 18 family.</text>
</comment>
<dbReference type="InterPro" id="IPR029070">
    <property type="entry name" value="Chitinase_insertion_sf"/>
</dbReference>
<feature type="signal peptide" evidence="3">
    <location>
        <begin position="1"/>
        <end position="18"/>
    </location>
</feature>